<gene>
    <name evidence="2" type="ORF">IMSHALPRED_002574</name>
</gene>
<evidence type="ECO:0000313" key="2">
    <source>
        <dbReference type="EMBL" id="CAF9941431.1"/>
    </source>
</evidence>
<proteinExistence type="predicted"/>
<dbReference type="Proteomes" id="UP000664534">
    <property type="component" value="Unassembled WGS sequence"/>
</dbReference>
<dbReference type="OrthoDB" id="27483at2759"/>
<dbReference type="AlphaFoldDB" id="A0A8H3PHK6"/>
<comment type="caution">
    <text evidence="2">The sequence shown here is derived from an EMBL/GenBank/DDBJ whole genome shotgun (WGS) entry which is preliminary data.</text>
</comment>
<name>A0A8H3PHK6_9LECA</name>
<organism evidence="2 3">
    <name type="scientific">Imshaugia aleurites</name>
    <dbReference type="NCBI Taxonomy" id="172621"/>
    <lineage>
        <taxon>Eukaryota</taxon>
        <taxon>Fungi</taxon>
        <taxon>Dikarya</taxon>
        <taxon>Ascomycota</taxon>
        <taxon>Pezizomycotina</taxon>
        <taxon>Lecanoromycetes</taxon>
        <taxon>OSLEUM clade</taxon>
        <taxon>Lecanoromycetidae</taxon>
        <taxon>Lecanorales</taxon>
        <taxon>Lecanorineae</taxon>
        <taxon>Parmeliaceae</taxon>
        <taxon>Imshaugia</taxon>
    </lineage>
</organism>
<evidence type="ECO:0000313" key="3">
    <source>
        <dbReference type="Proteomes" id="UP000664534"/>
    </source>
</evidence>
<dbReference type="PANTHER" id="PTHR33099">
    <property type="entry name" value="FE2OG DIOXYGENASE DOMAIN-CONTAINING PROTEIN"/>
    <property type="match status" value="1"/>
</dbReference>
<accession>A0A8H3PHK6</accession>
<sequence length="358" mass="40652">MDKVSGTSLSKQWEMRKENIMIRNPAWSKFVGRIAAKAAQDLGVKWKPGTLKAKINRAHLSTVGACTQPYEDVPSSPGSFAKILICLPAAHQGGNLLATYSGKSQRFMTEDSCNWGYSYFAWYAGVTLEFTPLNSGYRLMLEYDLVLQSPAKLPSLDNLYSEKDKLRNLLAAWNDGVEKDSAMRTSKFPTILVYFCGDHYSSESLNFEELRGNDGLRAACLRDLCPRLGIGVYIADLDRTHTGFCDYHPSHYGEDDHHAIETEDEDSITLTKMVEFNGRTVVNDIAIDEEEHFVQSEPFDDEPDEEDFEEYHGLVTHYYRKTVLVLIPSIAKGEWIPEEKKKSRPNKRKRSVEIIELE</sequence>
<dbReference type="EMBL" id="CAJPDT010000148">
    <property type="protein sequence ID" value="CAF9941431.1"/>
    <property type="molecule type" value="Genomic_DNA"/>
</dbReference>
<keyword evidence="3" id="KW-1185">Reference proteome</keyword>
<feature type="region of interest" description="Disordered" evidence="1">
    <location>
        <begin position="338"/>
        <end position="358"/>
    </location>
</feature>
<evidence type="ECO:0000256" key="1">
    <source>
        <dbReference type="SAM" id="MobiDB-lite"/>
    </source>
</evidence>
<protein>
    <submittedName>
        <fullName evidence="2">Uncharacterized protein</fullName>
    </submittedName>
</protein>
<dbReference type="PANTHER" id="PTHR33099:SF7">
    <property type="entry name" value="MYND-TYPE DOMAIN-CONTAINING PROTEIN"/>
    <property type="match status" value="1"/>
</dbReference>
<reference evidence="2" key="1">
    <citation type="submission" date="2021-03" db="EMBL/GenBank/DDBJ databases">
        <authorList>
            <person name="Tagirdzhanova G."/>
        </authorList>
    </citation>
    <scope>NUCLEOTIDE SEQUENCE</scope>
</reference>